<evidence type="ECO:0000259" key="3">
    <source>
        <dbReference type="Pfam" id="PF01557"/>
    </source>
</evidence>
<dbReference type="GO" id="GO:0046872">
    <property type="term" value="F:metal ion binding"/>
    <property type="evidence" value="ECO:0007669"/>
    <property type="project" value="UniProtKB-KW"/>
</dbReference>
<dbReference type="InterPro" id="IPR011234">
    <property type="entry name" value="Fumarylacetoacetase-like_C"/>
</dbReference>
<gene>
    <name evidence="4" type="ORF">NVS88_20900</name>
</gene>
<dbReference type="GO" id="GO:0016787">
    <property type="term" value="F:hydrolase activity"/>
    <property type="evidence" value="ECO:0007669"/>
    <property type="project" value="UniProtKB-KW"/>
</dbReference>
<keyword evidence="2" id="KW-0460">Magnesium</keyword>
<comment type="caution">
    <text evidence="4">The sequence shown here is derived from an EMBL/GenBank/DDBJ whole genome shotgun (WGS) entry which is preliminary data.</text>
</comment>
<dbReference type="InterPro" id="IPR036663">
    <property type="entry name" value="Fumarylacetoacetase_C_sf"/>
</dbReference>
<dbReference type="Gene3D" id="3.50.30.40">
    <property type="entry name" value="Ribonuclease E inhibitor RraA/RraA-like"/>
    <property type="match status" value="1"/>
</dbReference>
<evidence type="ECO:0000256" key="1">
    <source>
        <dbReference type="ARBA" id="ARBA00022723"/>
    </source>
</evidence>
<dbReference type="SUPFAM" id="SSF89562">
    <property type="entry name" value="RraA-like"/>
    <property type="match status" value="1"/>
</dbReference>
<dbReference type="EMBL" id="JANRHA010000021">
    <property type="protein sequence ID" value="MDG3017017.1"/>
    <property type="molecule type" value="Genomic_DNA"/>
</dbReference>
<protein>
    <submittedName>
        <fullName evidence="4">Fumarylacetoacetate hydrolase family protein</fullName>
    </submittedName>
</protein>
<keyword evidence="5" id="KW-1185">Reference proteome</keyword>
<feature type="binding site" evidence="2">
    <location>
        <position position="369"/>
    </location>
    <ligand>
        <name>substrate</name>
    </ligand>
</feature>
<dbReference type="Pfam" id="PF01557">
    <property type="entry name" value="FAA_hydrolase"/>
    <property type="match status" value="1"/>
</dbReference>
<dbReference type="PANTHER" id="PTHR11820">
    <property type="entry name" value="ACYLPYRUVASE"/>
    <property type="match status" value="1"/>
</dbReference>
<dbReference type="InterPro" id="IPR036704">
    <property type="entry name" value="RraA/RraA-like_sf"/>
</dbReference>
<evidence type="ECO:0000313" key="4">
    <source>
        <dbReference type="EMBL" id="MDG3017017.1"/>
    </source>
</evidence>
<name>A0A9X4RG64_9ACTN</name>
<dbReference type="Pfam" id="PF03737">
    <property type="entry name" value="RraA-like"/>
    <property type="match status" value="1"/>
</dbReference>
<keyword evidence="1 2" id="KW-0479">Metal-binding</keyword>
<reference evidence="4" key="1">
    <citation type="submission" date="2022-08" db="EMBL/GenBank/DDBJ databases">
        <title>Genome analysis of Corynebacteriales strain.</title>
        <authorList>
            <person name="Lee S.D."/>
        </authorList>
    </citation>
    <scope>NUCLEOTIDE SEQUENCE</scope>
    <source>
        <strain evidence="4">D3-21</strain>
    </source>
</reference>
<organism evidence="4 5">
    <name type="scientific">Speluncibacter jeojiensis</name>
    <dbReference type="NCBI Taxonomy" id="2710754"/>
    <lineage>
        <taxon>Bacteria</taxon>
        <taxon>Bacillati</taxon>
        <taxon>Actinomycetota</taxon>
        <taxon>Actinomycetes</taxon>
        <taxon>Mycobacteriales</taxon>
        <taxon>Speluncibacteraceae</taxon>
        <taxon>Speluncibacter</taxon>
    </lineage>
</organism>
<comment type="cofactor">
    <cofactor evidence="2">
        <name>Mg(2+)</name>
        <dbReference type="ChEBI" id="CHEBI:18420"/>
    </cofactor>
</comment>
<dbReference type="NCBIfam" id="NF006093">
    <property type="entry name" value="PRK08245.1"/>
    <property type="match status" value="1"/>
</dbReference>
<dbReference type="Gene3D" id="3.90.850.10">
    <property type="entry name" value="Fumarylacetoacetase-like, C-terminal domain"/>
    <property type="match status" value="1"/>
</dbReference>
<feature type="binding site" evidence="2">
    <location>
        <begin position="347"/>
        <end position="350"/>
    </location>
    <ligand>
        <name>substrate</name>
    </ligand>
</feature>
<dbReference type="SUPFAM" id="SSF56529">
    <property type="entry name" value="FAH"/>
    <property type="match status" value="1"/>
</dbReference>
<dbReference type="RefSeq" id="WP_332520780.1">
    <property type="nucleotide sequence ID" value="NZ_JANRHA010000021.1"/>
</dbReference>
<dbReference type="NCBIfam" id="NF009399">
    <property type="entry name" value="PRK12764.1"/>
    <property type="match status" value="1"/>
</dbReference>
<dbReference type="AlphaFoldDB" id="A0A9X4RG64"/>
<sequence>MSIDAVSDALGWRPGKIIAVHLNYPARAAERGKAPRHASYFLKPVTSLAGSGTVGRPAGTELLGFEGEVALVIGSTARRVRPEDGWRHIGWVTAANDLGLYDLRYADAGSNTRSKGGDGYTPLGPRLIDASKVTPDGLRLRTWLDGRLVQDDTTADLLFPFAHLVADLSRVMTLEVGDVILTGTPAGASVAVPGQVVEVEVSSVTDPDVASGRLRTEVVATEPLAQWGSPAKVDAKTTADAYGGAATGSRLDPALRGRLEKVAVATLSAQLRSRGFESVSIDGVAPLAPGRRMVGTARTLRFIPYRKDLFAANGTGYNAQKRAIDTLGEGEVLVMEARGDATAGTLGDILALRALARGAAGIVTDGAVRDAAAVVGVGLPVYGGGRHPSVLGRRHVPWETDVTVACGGATVQVGDVIVGDDDGVIAIPAHLVEEVLAAAEEQERQEAFIAEQVRAGHSVDGLYPLAGDWKQRYLDLNGDR</sequence>
<proteinExistence type="predicted"/>
<evidence type="ECO:0000313" key="5">
    <source>
        <dbReference type="Proteomes" id="UP001152755"/>
    </source>
</evidence>
<dbReference type="Proteomes" id="UP001152755">
    <property type="component" value="Unassembled WGS sequence"/>
</dbReference>
<evidence type="ECO:0000256" key="2">
    <source>
        <dbReference type="PIRSR" id="PIRSR605493-1"/>
    </source>
</evidence>
<dbReference type="CDD" id="cd16841">
    <property type="entry name" value="RraA_family"/>
    <property type="match status" value="1"/>
</dbReference>
<dbReference type="PANTHER" id="PTHR11820:SF112">
    <property type="entry name" value="FUMARYLACETOACETATE HYDROLASE FAMILY PROTEIN (AFU_ORTHOLOGUE AFUA_1G02370)-RELATED"/>
    <property type="match status" value="1"/>
</dbReference>
<accession>A0A9X4RG64</accession>
<feature type="domain" description="Fumarylacetoacetase-like C-terminal" evidence="3">
    <location>
        <begin position="16"/>
        <end position="218"/>
    </location>
</feature>
<feature type="binding site" evidence="2">
    <location>
        <position position="370"/>
    </location>
    <ligand>
        <name>Mg(2+)</name>
        <dbReference type="ChEBI" id="CHEBI:18420"/>
    </ligand>
</feature>
<keyword evidence="4" id="KW-0378">Hydrolase</keyword>
<dbReference type="InterPro" id="IPR005493">
    <property type="entry name" value="RraA/RraA-like"/>
</dbReference>